<dbReference type="PANTHER" id="PTHR45947">
    <property type="entry name" value="SULFOQUINOVOSYL TRANSFERASE SQD2"/>
    <property type="match status" value="1"/>
</dbReference>
<dbReference type="Pfam" id="PF13692">
    <property type="entry name" value="Glyco_trans_1_4"/>
    <property type="match status" value="1"/>
</dbReference>
<name>A0A1V9FHA4_9BACT</name>
<dbReference type="RefSeq" id="WP_081155638.1">
    <property type="nucleotide sequence ID" value="NZ_LVYD01000113.1"/>
</dbReference>
<dbReference type="Gene3D" id="3.40.50.2000">
    <property type="entry name" value="Glycogen Phosphorylase B"/>
    <property type="match status" value="2"/>
</dbReference>
<dbReference type="SUPFAM" id="SSF53756">
    <property type="entry name" value="UDP-Glycosyltransferase/glycogen phosphorylase"/>
    <property type="match status" value="1"/>
</dbReference>
<dbReference type="InterPro" id="IPR050194">
    <property type="entry name" value="Glycosyltransferase_grp1"/>
</dbReference>
<evidence type="ECO:0000259" key="1">
    <source>
        <dbReference type="Pfam" id="PF13439"/>
    </source>
</evidence>
<dbReference type="PANTHER" id="PTHR45947:SF15">
    <property type="entry name" value="TEICHURONIC ACID BIOSYNTHESIS GLYCOSYLTRANSFERASE TUAC-RELATED"/>
    <property type="match status" value="1"/>
</dbReference>
<dbReference type="InterPro" id="IPR028098">
    <property type="entry name" value="Glyco_trans_4-like_N"/>
</dbReference>
<evidence type="ECO:0000313" key="2">
    <source>
        <dbReference type="EMBL" id="OQP57732.1"/>
    </source>
</evidence>
<keyword evidence="3" id="KW-1185">Reference proteome</keyword>
<sequence length="342" mass="37839">MRILFVCSGNSKEFDIAPFIKEQGESLKAEGIEVEYYPVVGKGLRGYIKAGFSLRKLLKREPCDLIHAHFIYSGYAALIGAGRRTPVVLSLMGSDANGEYKGKNKVKLSSRISSFLTWLIQPFVKAIISKSANIEESVYLRHKSFVIPNGVNLEKFKPQWRVINNDHSGENRKMKVLFLASKTKPGKNFPLVQAAMSYLEGSPVELICPYPVSHADVPRYLNEADVLVFPSFMEGSPNVIKEAMACNCPVVSTDVGDVRWVFGKTKGCYLASFDATDFAEKIAMAIHFSQTHGRTSGRQRLIALGLDQGTVARRIIAVYKRSLGRAPGLQLAVNSSKFTVHS</sequence>
<feature type="domain" description="Glycosyltransferase subfamily 4-like N-terminal" evidence="1">
    <location>
        <begin position="29"/>
        <end position="155"/>
    </location>
</feature>
<dbReference type="AlphaFoldDB" id="A0A1V9FHA4"/>
<dbReference type="Proteomes" id="UP000192796">
    <property type="component" value="Unassembled WGS sequence"/>
</dbReference>
<organism evidence="2 3">
    <name type="scientific">Niastella vici</name>
    <dbReference type="NCBI Taxonomy" id="1703345"/>
    <lineage>
        <taxon>Bacteria</taxon>
        <taxon>Pseudomonadati</taxon>
        <taxon>Bacteroidota</taxon>
        <taxon>Chitinophagia</taxon>
        <taxon>Chitinophagales</taxon>
        <taxon>Chitinophagaceae</taxon>
        <taxon>Niastella</taxon>
    </lineage>
</organism>
<evidence type="ECO:0000313" key="3">
    <source>
        <dbReference type="Proteomes" id="UP000192796"/>
    </source>
</evidence>
<comment type="caution">
    <text evidence="2">The sequence shown here is derived from an EMBL/GenBank/DDBJ whole genome shotgun (WGS) entry which is preliminary data.</text>
</comment>
<protein>
    <recommendedName>
        <fullName evidence="1">Glycosyltransferase subfamily 4-like N-terminal domain-containing protein</fullName>
    </recommendedName>
</protein>
<accession>A0A1V9FHA4</accession>
<proteinExistence type="predicted"/>
<gene>
    <name evidence="2" type="ORF">A3860_08875</name>
</gene>
<dbReference type="STRING" id="1703345.A3860_08875"/>
<dbReference type="Pfam" id="PF13439">
    <property type="entry name" value="Glyco_transf_4"/>
    <property type="match status" value="1"/>
</dbReference>
<dbReference type="CDD" id="cd03801">
    <property type="entry name" value="GT4_PimA-like"/>
    <property type="match status" value="1"/>
</dbReference>
<dbReference type="OrthoDB" id="9792269at2"/>
<dbReference type="GO" id="GO:0016757">
    <property type="term" value="F:glycosyltransferase activity"/>
    <property type="evidence" value="ECO:0007669"/>
    <property type="project" value="TreeGrafter"/>
</dbReference>
<dbReference type="EMBL" id="LVYD01000113">
    <property type="protein sequence ID" value="OQP57732.1"/>
    <property type="molecule type" value="Genomic_DNA"/>
</dbReference>
<reference evidence="2 3" key="1">
    <citation type="submission" date="2016-03" db="EMBL/GenBank/DDBJ databases">
        <title>Niastella vici sp. nov., isolated from farmland soil.</title>
        <authorList>
            <person name="Chen L."/>
            <person name="Wang D."/>
            <person name="Yang S."/>
            <person name="Wang G."/>
        </authorList>
    </citation>
    <scope>NUCLEOTIDE SEQUENCE [LARGE SCALE GENOMIC DNA]</scope>
    <source>
        <strain evidence="2 3">DJ57</strain>
    </source>
</reference>